<reference evidence="7 8" key="1">
    <citation type="submission" date="2020-08" db="EMBL/GenBank/DDBJ databases">
        <title>Plant Genome Project.</title>
        <authorList>
            <person name="Zhang R.-G."/>
        </authorList>
    </citation>
    <scope>NUCLEOTIDE SEQUENCE [LARGE SCALE GENOMIC DNA]</scope>
    <source>
        <tissue evidence="7">Rhizome</tissue>
    </source>
</reference>
<evidence type="ECO:0000256" key="4">
    <source>
        <dbReference type="PROSITE-ProRule" id="PRU00267"/>
    </source>
</evidence>
<evidence type="ECO:0000313" key="7">
    <source>
        <dbReference type="EMBL" id="KAG6511008.1"/>
    </source>
</evidence>
<dbReference type="SMART" id="SM00398">
    <property type="entry name" value="HMG"/>
    <property type="match status" value="1"/>
</dbReference>
<keyword evidence="3 4" id="KW-0539">Nucleus</keyword>
<dbReference type="AlphaFoldDB" id="A0A8J5GP00"/>
<dbReference type="EMBL" id="JACMSC010000008">
    <property type="protein sequence ID" value="KAG6511008.1"/>
    <property type="molecule type" value="Genomic_DNA"/>
</dbReference>
<dbReference type="PANTHER" id="PTHR46261:SF18">
    <property type="entry name" value="DNA-BINDING PROTEIN MNB1B"/>
    <property type="match status" value="1"/>
</dbReference>
<protein>
    <recommendedName>
        <fullName evidence="6">HMG box domain-containing protein</fullName>
    </recommendedName>
</protein>
<feature type="compositionally biased region" description="Polar residues" evidence="5">
    <location>
        <begin position="75"/>
        <end position="84"/>
    </location>
</feature>
<feature type="region of interest" description="Disordered" evidence="5">
    <location>
        <begin position="66"/>
        <end position="96"/>
    </location>
</feature>
<organism evidence="7 8">
    <name type="scientific">Zingiber officinale</name>
    <name type="common">Ginger</name>
    <name type="synonym">Amomum zingiber</name>
    <dbReference type="NCBI Taxonomy" id="94328"/>
    <lineage>
        <taxon>Eukaryota</taxon>
        <taxon>Viridiplantae</taxon>
        <taxon>Streptophyta</taxon>
        <taxon>Embryophyta</taxon>
        <taxon>Tracheophyta</taxon>
        <taxon>Spermatophyta</taxon>
        <taxon>Magnoliopsida</taxon>
        <taxon>Liliopsida</taxon>
        <taxon>Zingiberales</taxon>
        <taxon>Zingiberaceae</taxon>
        <taxon>Zingiber</taxon>
    </lineage>
</organism>
<evidence type="ECO:0000256" key="2">
    <source>
        <dbReference type="ARBA" id="ARBA00023125"/>
    </source>
</evidence>
<name>A0A8J5GP00_ZINOF</name>
<dbReference type="Proteomes" id="UP000734854">
    <property type="component" value="Unassembled WGS sequence"/>
</dbReference>
<feature type="compositionally biased region" description="Acidic residues" evidence="5">
    <location>
        <begin position="221"/>
        <end position="232"/>
    </location>
</feature>
<feature type="compositionally biased region" description="Acidic residues" evidence="5">
    <location>
        <begin position="241"/>
        <end position="252"/>
    </location>
</feature>
<dbReference type="Gene3D" id="1.10.30.10">
    <property type="entry name" value="High mobility group box domain"/>
    <property type="match status" value="1"/>
</dbReference>
<dbReference type="SUPFAM" id="SSF47095">
    <property type="entry name" value="HMG-box"/>
    <property type="match status" value="1"/>
</dbReference>
<evidence type="ECO:0000313" key="8">
    <source>
        <dbReference type="Proteomes" id="UP000734854"/>
    </source>
</evidence>
<dbReference type="InterPro" id="IPR009071">
    <property type="entry name" value="HMG_box_dom"/>
</dbReference>
<gene>
    <name evidence="7" type="ORF">ZIOFF_029057</name>
</gene>
<dbReference type="Pfam" id="PF00505">
    <property type="entry name" value="HMG_box"/>
    <property type="match status" value="1"/>
</dbReference>
<accession>A0A8J5GP00</accession>
<feature type="region of interest" description="Disordered" evidence="5">
    <location>
        <begin position="133"/>
        <end position="157"/>
    </location>
</feature>
<feature type="region of interest" description="Disordered" evidence="5">
    <location>
        <begin position="206"/>
        <end position="319"/>
    </location>
</feature>
<comment type="subcellular location">
    <subcellularLocation>
        <location evidence="1">Nucleus</location>
    </subcellularLocation>
</comment>
<dbReference type="InterPro" id="IPR036910">
    <property type="entry name" value="HMG_box_dom_sf"/>
</dbReference>
<evidence type="ECO:0000256" key="5">
    <source>
        <dbReference type="SAM" id="MobiDB-lite"/>
    </source>
</evidence>
<dbReference type="GO" id="GO:0005634">
    <property type="term" value="C:nucleus"/>
    <property type="evidence" value="ECO:0007669"/>
    <property type="project" value="UniProtKB-SubCell"/>
</dbReference>
<dbReference type="GO" id="GO:0003677">
    <property type="term" value="F:DNA binding"/>
    <property type="evidence" value="ECO:0007669"/>
    <property type="project" value="UniProtKB-UniRule"/>
</dbReference>
<evidence type="ECO:0000256" key="1">
    <source>
        <dbReference type="ARBA" id="ARBA00004123"/>
    </source>
</evidence>
<keyword evidence="2 4" id="KW-0238">DNA-binding</keyword>
<proteinExistence type="predicted"/>
<feature type="compositionally biased region" description="Basic residues" evidence="5">
    <location>
        <begin position="133"/>
        <end position="145"/>
    </location>
</feature>
<evidence type="ECO:0000259" key="6">
    <source>
        <dbReference type="PROSITE" id="PS50118"/>
    </source>
</evidence>
<sequence>MHQPNHLTSSFPLVGGDQGSGYCAKAWPKNKESTALLCRKRGKDGKQQLDWRRQLTDRKRARQWRTGLIKRGLDTPSSGQNSLTKRGGDLSPPRRKASDLWTSSSLLLTEVLIGGEFWLELGIAGLELLVKKGPKRATKKPRKSKAGKDPNTPKRPQSAFFVFMEEFRKMFKEKNPNNKSVAVEKAPYVAKVAKLKADYTKTMAAYNKGQSGGGGSHAAAADEEKEEEEGEESDKSKSEVNDDDEDDEEEEERQCRGMRRGRAVAGTRRGPGRPRKQPIEAEEPEPVTQEANSSRDPTDVETVSRGQTHQTPRDQGRQP</sequence>
<feature type="DNA-binding region" description="HMG box" evidence="4">
    <location>
        <begin position="153"/>
        <end position="207"/>
    </location>
</feature>
<dbReference type="InterPro" id="IPR031061">
    <property type="entry name" value="HMGB_plant"/>
</dbReference>
<comment type="caution">
    <text evidence="7">The sequence shown here is derived from an EMBL/GenBank/DDBJ whole genome shotgun (WGS) entry which is preliminary data.</text>
</comment>
<evidence type="ECO:0000256" key="3">
    <source>
        <dbReference type="ARBA" id="ARBA00023242"/>
    </source>
</evidence>
<feature type="domain" description="HMG box" evidence="6">
    <location>
        <begin position="153"/>
        <end position="207"/>
    </location>
</feature>
<dbReference type="PANTHER" id="PTHR46261">
    <property type="entry name" value="HIGH MOBILITY GROUP B PROTEIN 4-RELATED"/>
    <property type="match status" value="1"/>
</dbReference>
<dbReference type="PROSITE" id="PS50118">
    <property type="entry name" value="HMG_BOX_2"/>
    <property type="match status" value="1"/>
</dbReference>
<keyword evidence="8" id="KW-1185">Reference proteome</keyword>